<dbReference type="Gene3D" id="3.30.559.10">
    <property type="entry name" value="Chloramphenicol acetyltransferase-like domain"/>
    <property type="match status" value="1"/>
</dbReference>
<dbReference type="GO" id="GO:0044550">
    <property type="term" value="P:secondary metabolite biosynthetic process"/>
    <property type="evidence" value="ECO:0007669"/>
    <property type="project" value="TreeGrafter"/>
</dbReference>
<dbReference type="EMBL" id="JAGETT010000010">
    <property type="protein sequence ID" value="MBO1919823.1"/>
    <property type="molecule type" value="Genomic_DNA"/>
</dbReference>
<dbReference type="PANTHER" id="PTHR45527:SF1">
    <property type="entry name" value="FATTY ACID SYNTHASE"/>
    <property type="match status" value="1"/>
</dbReference>
<dbReference type="Gene3D" id="3.30.559.30">
    <property type="entry name" value="Nonribosomal peptide synthetase, condensation domain"/>
    <property type="match status" value="1"/>
</dbReference>
<sequence>MKSSAVIRVKIAKIAEQRYVLLYDMHHIISDGFSINIIMKEFSALYHEQALEPLSVQYKDYSEWMQARDLNKQREFWLSQFEDEAPVIDLPYDYARPNQQSFTGKTVSVKCLRTFKGYPSIVSNDRHMILLSSFMVLLHKYSRQEDVVVGSPISGRTHRDTEDMLGMFVNTLAMRSYPERNKTFSQLLDEVRELALKAMITKNIL</sequence>
<dbReference type="SUPFAM" id="SSF52777">
    <property type="entry name" value="CoA-dependent acyltransferases"/>
    <property type="match status" value="2"/>
</dbReference>
<dbReference type="GO" id="GO:0043041">
    <property type="term" value="P:amino acid activation for nonribosomal peptide biosynthetic process"/>
    <property type="evidence" value="ECO:0007669"/>
    <property type="project" value="TreeGrafter"/>
</dbReference>
<name>A0A939SPU0_STAXY</name>
<feature type="domain" description="Condensation" evidence="1">
    <location>
        <begin position="4"/>
        <end position="199"/>
    </location>
</feature>
<dbReference type="Pfam" id="PF00668">
    <property type="entry name" value="Condensation"/>
    <property type="match status" value="1"/>
</dbReference>
<comment type="caution">
    <text evidence="2">The sequence shown here is derived from an EMBL/GenBank/DDBJ whole genome shotgun (WGS) entry which is preliminary data.</text>
</comment>
<evidence type="ECO:0000259" key="1">
    <source>
        <dbReference type="Pfam" id="PF00668"/>
    </source>
</evidence>
<protein>
    <recommendedName>
        <fullName evidence="1">Condensation domain-containing protein</fullName>
    </recommendedName>
</protein>
<dbReference type="InterPro" id="IPR023213">
    <property type="entry name" value="CAT-like_dom_sf"/>
</dbReference>
<reference evidence="2" key="1">
    <citation type="submission" date="2021-03" db="EMBL/GenBank/DDBJ databases">
        <title>Molecular epidemiology and mechanisms of colistin and carbapenem resistance in Enterobacteriaceae from clinical isolates, the environment and porcine samples in Pretoria, South Africa.</title>
        <authorList>
            <person name="Bogoshi D."/>
            <person name="Mbelle N.M."/>
            <person name="Naidoo V."/>
            <person name="Osei Sekyere J."/>
        </authorList>
    </citation>
    <scope>NUCLEOTIDE SEQUENCE</scope>
    <source>
        <strain evidence="2">ESB009</strain>
    </source>
</reference>
<organism evidence="2">
    <name type="scientific">Staphylococcus xylosus</name>
    <dbReference type="NCBI Taxonomy" id="1288"/>
    <lineage>
        <taxon>Bacteria</taxon>
        <taxon>Bacillati</taxon>
        <taxon>Bacillota</taxon>
        <taxon>Bacilli</taxon>
        <taxon>Bacillales</taxon>
        <taxon>Staphylococcaceae</taxon>
        <taxon>Staphylococcus</taxon>
    </lineage>
</organism>
<gene>
    <name evidence="2" type="ORF">J4710_02720</name>
</gene>
<accession>A0A939SPU0</accession>
<dbReference type="PANTHER" id="PTHR45527">
    <property type="entry name" value="NONRIBOSOMAL PEPTIDE SYNTHETASE"/>
    <property type="match status" value="1"/>
</dbReference>
<dbReference type="AlphaFoldDB" id="A0A939SPU0"/>
<dbReference type="GO" id="GO:0003824">
    <property type="term" value="F:catalytic activity"/>
    <property type="evidence" value="ECO:0007669"/>
    <property type="project" value="InterPro"/>
</dbReference>
<dbReference type="InterPro" id="IPR001242">
    <property type="entry name" value="Condensation_dom"/>
</dbReference>
<evidence type="ECO:0000313" key="2">
    <source>
        <dbReference type="EMBL" id="MBO1919823.1"/>
    </source>
</evidence>
<proteinExistence type="predicted"/>
<dbReference type="GO" id="GO:0031177">
    <property type="term" value="F:phosphopantetheine binding"/>
    <property type="evidence" value="ECO:0007669"/>
    <property type="project" value="TreeGrafter"/>
</dbReference>
<dbReference type="GO" id="GO:0005829">
    <property type="term" value="C:cytosol"/>
    <property type="evidence" value="ECO:0007669"/>
    <property type="project" value="TreeGrafter"/>
</dbReference>
<dbReference type="GO" id="GO:0008610">
    <property type="term" value="P:lipid biosynthetic process"/>
    <property type="evidence" value="ECO:0007669"/>
    <property type="project" value="UniProtKB-ARBA"/>
</dbReference>